<protein>
    <submittedName>
        <fullName evidence="1">Uncharacterized protein</fullName>
    </submittedName>
</protein>
<sequence>MSYSIYADDSLRNHDEKWLKKYQMKKIFQTMDKDTNTSEGDDLLLRTTILNSPGYETVYAPSEISNIDTENKFKSPGRNNVMLEACDAIGQDNDDLNMGNMLPPYTAHSPRFQAFDTYNQMASVYAGNGKRDVPFKCSDRSSKVLKQSNLSPSLSYFQECKSSRTPMTTLDPEHAVQDEKWLKRAQVMEVCKTTDKDIGPLKGEDPLLTSPRNFPEFGIFYPLSEILNMDTENAVLDYLPKSPSRSNMILDACEAIDKDNDVPNVGNTFPPYTTSSSRYRAFDISNQTGSVYAGNGTNDLPFQCSDRNSVVLEEKILSPFLSYFEECKSSGTPMPTLDSECVVQDEPLNLSGPVFINKIKDECYSPSFQLIIVTEQDI</sequence>
<accession>A0AA88L4H6</accession>
<gene>
    <name evidence="1" type="ORF">QYM36_005745</name>
</gene>
<dbReference type="Proteomes" id="UP001187531">
    <property type="component" value="Unassembled WGS sequence"/>
</dbReference>
<keyword evidence="2" id="KW-1185">Reference proteome</keyword>
<organism evidence="1 2">
    <name type="scientific">Artemia franciscana</name>
    <name type="common">Brine shrimp</name>
    <name type="synonym">Artemia sanfranciscana</name>
    <dbReference type="NCBI Taxonomy" id="6661"/>
    <lineage>
        <taxon>Eukaryota</taxon>
        <taxon>Metazoa</taxon>
        <taxon>Ecdysozoa</taxon>
        <taxon>Arthropoda</taxon>
        <taxon>Crustacea</taxon>
        <taxon>Branchiopoda</taxon>
        <taxon>Anostraca</taxon>
        <taxon>Artemiidae</taxon>
        <taxon>Artemia</taxon>
    </lineage>
</organism>
<reference evidence="1" key="1">
    <citation type="submission" date="2023-07" db="EMBL/GenBank/DDBJ databases">
        <title>Chromosome-level genome assembly of Artemia franciscana.</title>
        <authorList>
            <person name="Jo E."/>
        </authorList>
    </citation>
    <scope>NUCLEOTIDE SEQUENCE</scope>
    <source>
        <tissue evidence="1">Whole body</tissue>
    </source>
</reference>
<evidence type="ECO:0000313" key="2">
    <source>
        <dbReference type="Proteomes" id="UP001187531"/>
    </source>
</evidence>
<proteinExistence type="predicted"/>
<name>A0AA88L4H6_ARTSF</name>
<evidence type="ECO:0000313" key="1">
    <source>
        <dbReference type="EMBL" id="KAK2718513.1"/>
    </source>
</evidence>
<comment type="caution">
    <text evidence="1">The sequence shown here is derived from an EMBL/GenBank/DDBJ whole genome shotgun (WGS) entry which is preliminary data.</text>
</comment>
<dbReference type="AlphaFoldDB" id="A0AA88L4H6"/>
<dbReference type="EMBL" id="JAVRJZ010000009">
    <property type="protein sequence ID" value="KAK2718513.1"/>
    <property type="molecule type" value="Genomic_DNA"/>
</dbReference>